<protein>
    <submittedName>
        <fullName evidence="2">Fructose-bisphosphate aldolase, class II</fullName>
    </submittedName>
</protein>
<comment type="cofactor">
    <cofactor evidence="1">
        <name>Zn(2+)</name>
        <dbReference type="ChEBI" id="CHEBI:29105"/>
    </cofactor>
    <text evidence="1">Binds 2 Zn(2+) ions per subunit. One is catalytic and the other provides a structural contribution.</text>
</comment>
<organism evidence="2 3">
    <name type="scientific">Salinibacterium xinjiangense</name>
    <dbReference type="NCBI Taxonomy" id="386302"/>
    <lineage>
        <taxon>Bacteria</taxon>
        <taxon>Bacillati</taxon>
        <taxon>Actinomycetota</taxon>
        <taxon>Actinomycetes</taxon>
        <taxon>Micrococcales</taxon>
        <taxon>Microbacteriaceae</taxon>
        <taxon>Salinibacterium</taxon>
    </lineage>
</organism>
<dbReference type="EMBL" id="OCST01000001">
    <property type="protein sequence ID" value="SOE45515.1"/>
    <property type="molecule type" value="Genomic_DNA"/>
</dbReference>
<feature type="binding site" evidence="1">
    <location>
        <position position="184"/>
    </location>
    <ligand>
        <name>Zn(2+)</name>
        <dbReference type="ChEBI" id="CHEBI:29105"/>
        <label>1</label>
        <note>catalytic</note>
    </ligand>
</feature>
<accession>A0A2C8Y5V0</accession>
<keyword evidence="1" id="KW-0862">Zinc</keyword>
<dbReference type="OrthoDB" id="9803995at2"/>
<evidence type="ECO:0000313" key="2">
    <source>
        <dbReference type="EMBL" id="SOE45515.1"/>
    </source>
</evidence>
<feature type="binding site" evidence="1">
    <location>
        <position position="139"/>
    </location>
    <ligand>
        <name>Zn(2+)</name>
        <dbReference type="ChEBI" id="CHEBI:29105"/>
        <label>2</label>
    </ligand>
</feature>
<keyword evidence="1" id="KW-0479">Metal-binding</keyword>
<dbReference type="Pfam" id="PF01116">
    <property type="entry name" value="F_bP_aldolase"/>
    <property type="match status" value="1"/>
</dbReference>
<dbReference type="PANTHER" id="PTHR30304:SF0">
    <property type="entry name" value="D-TAGATOSE-1,6-BISPHOSPHATE ALDOLASE SUBUNIT GATY-RELATED"/>
    <property type="match status" value="1"/>
</dbReference>
<dbReference type="InterPro" id="IPR013785">
    <property type="entry name" value="Aldolase_TIM"/>
</dbReference>
<dbReference type="RefSeq" id="WP_097059247.1">
    <property type="nucleotide sequence ID" value="NZ_BMLC01000002.1"/>
</dbReference>
<name>A0A2C8Y5V0_9MICO</name>
<dbReference type="SUPFAM" id="SSF51569">
    <property type="entry name" value="Aldolase"/>
    <property type="match status" value="1"/>
</dbReference>
<feature type="binding site" evidence="1">
    <location>
        <position position="213"/>
    </location>
    <ligand>
        <name>Zn(2+)</name>
        <dbReference type="ChEBI" id="CHEBI:29105"/>
        <label>1</label>
        <note>catalytic</note>
    </ligand>
</feature>
<dbReference type="GO" id="GO:0005975">
    <property type="term" value="P:carbohydrate metabolic process"/>
    <property type="evidence" value="ECO:0007669"/>
    <property type="project" value="InterPro"/>
</dbReference>
<gene>
    <name evidence="2" type="ORF">SAMN06296378_0028</name>
</gene>
<dbReference type="InterPro" id="IPR000771">
    <property type="entry name" value="FBA_II"/>
</dbReference>
<dbReference type="AlphaFoldDB" id="A0A2C8Y5V0"/>
<proteinExistence type="predicted"/>
<dbReference type="PANTHER" id="PTHR30304">
    <property type="entry name" value="D-TAGATOSE-1,6-BISPHOSPHATE ALDOLASE"/>
    <property type="match status" value="1"/>
</dbReference>
<dbReference type="InterPro" id="IPR050246">
    <property type="entry name" value="Class_II_FBP_aldolase"/>
</dbReference>
<dbReference type="GO" id="GO:0008270">
    <property type="term" value="F:zinc ion binding"/>
    <property type="evidence" value="ECO:0007669"/>
    <property type="project" value="InterPro"/>
</dbReference>
<dbReference type="PIRSF" id="PIRSF001359">
    <property type="entry name" value="F_bP_aldolase_II"/>
    <property type="match status" value="1"/>
</dbReference>
<sequence>MPLVPLPELLSHAGANKYAVGYFESWDVYSLQATVAAAEASNSPVIIGIGGLSCSHEWLQSGGIEIYGAIAASLAARSSVPISTLFNEADSFREAAGGLGAGFNSVMMHTQGWDQDKLLADTASLVAASHAVNVAVEGEIGALAEIKDGVLDAAGASYTSPEAAELFVRETGVDCLAVAVGNVHFVTGSHVPTVQVDLIKQIGEAVNVPLVLHGGSGTPDDQTQRAVQAGITKINVGTKLKFVYGNALVAELGSTVDDPNLAFGSRFEADVNSRAGVALAKEIQRLMDVFGSTGQAKR</sequence>
<evidence type="ECO:0000313" key="3">
    <source>
        <dbReference type="Proteomes" id="UP000219440"/>
    </source>
</evidence>
<keyword evidence="3" id="KW-1185">Reference proteome</keyword>
<evidence type="ECO:0000256" key="1">
    <source>
        <dbReference type="PIRSR" id="PIRSR001359-3"/>
    </source>
</evidence>
<dbReference type="Gene3D" id="3.20.20.70">
    <property type="entry name" value="Aldolase class I"/>
    <property type="match status" value="1"/>
</dbReference>
<dbReference type="Proteomes" id="UP000219440">
    <property type="component" value="Unassembled WGS sequence"/>
</dbReference>
<dbReference type="GO" id="GO:0016832">
    <property type="term" value="F:aldehyde-lyase activity"/>
    <property type="evidence" value="ECO:0007669"/>
    <property type="project" value="InterPro"/>
</dbReference>
<reference evidence="2 3" key="1">
    <citation type="submission" date="2017-09" db="EMBL/GenBank/DDBJ databases">
        <authorList>
            <person name="Ehlers B."/>
            <person name="Leendertz F.H."/>
        </authorList>
    </citation>
    <scope>NUCLEOTIDE SEQUENCE [LARGE SCALE GENOMIC DNA]</scope>
    <source>
        <strain evidence="2 3">CGMCC 1.05381</strain>
    </source>
</reference>